<evidence type="ECO:0000313" key="1">
    <source>
        <dbReference type="EMBL" id="UYV29687.1"/>
    </source>
</evidence>
<evidence type="ECO:0000313" key="2">
    <source>
        <dbReference type="Proteomes" id="UP001163036"/>
    </source>
</evidence>
<protein>
    <submittedName>
        <fullName evidence="1">Uncharacterized protein</fullName>
    </submittedName>
</protein>
<dbReference type="RefSeq" id="WP_258667755.1">
    <property type="nucleotide sequence ID" value="NZ_CP062152.1"/>
</dbReference>
<name>A0AA46UPS5_VIBPH</name>
<dbReference type="AlphaFoldDB" id="A0AA46UPS5"/>
<keyword evidence="1" id="KW-0614">Plasmid</keyword>
<gene>
    <name evidence="1" type="ORF">M5598_27295</name>
</gene>
<dbReference type="EMBL" id="CP097357">
    <property type="protein sequence ID" value="UYV29687.1"/>
    <property type="molecule type" value="Genomic_DNA"/>
</dbReference>
<reference evidence="1" key="1">
    <citation type="submission" date="2022-05" db="EMBL/GenBank/DDBJ databases">
        <title>Megaplasmid of Vibrio parahaemolyticus.</title>
        <authorList>
            <person name="Strauch E."/>
            <person name="Borowiak M."/>
        </authorList>
    </citation>
    <scope>NUCLEOTIDE SEQUENCE</scope>
    <source>
        <strain evidence="1">16-VB00198</strain>
        <plasmid evidence="1">pVP-16-VB00198-1</plasmid>
    </source>
</reference>
<organism evidence="1 2">
    <name type="scientific">Vibrio parahaemolyticus</name>
    <dbReference type="NCBI Taxonomy" id="670"/>
    <lineage>
        <taxon>Bacteria</taxon>
        <taxon>Pseudomonadati</taxon>
        <taxon>Pseudomonadota</taxon>
        <taxon>Gammaproteobacteria</taxon>
        <taxon>Vibrionales</taxon>
        <taxon>Vibrionaceae</taxon>
        <taxon>Vibrio</taxon>
    </lineage>
</organism>
<accession>A0AA46UPS5</accession>
<sequence length="146" mass="16971">MKKNINKLTEHYMCLSHFANSLSCFGKRVAFQKTLDGYISGSTHRHSLLAGNKNLRIQMQSLKYCVGFELNLDVKPKEVNCKNIMKWMFEAKYSRAENIDFIVKSNDGDDELLQISIYFNSNSLSIIRELIKLLSIHLQEDFKDEK</sequence>
<geneLocation type="plasmid" evidence="1 2">
    <name>pVP-16-VB00198-1</name>
</geneLocation>
<dbReference type="Proteomes" id="UP001163036">
    <property type="component" value="Plasmid pVP-16-VB00198-1"/>
</dbReference>
<proteinExistence type="predicted"/>